<sequence length="239" mass="25587">MDLKTTPAPTQTALPKRVLSKTAQALEEAGPAAHGDPMGTPQPQEKVLWQGRPDLPTLARTAFHTRTVGIYFALLVAISLVLGNVSTALVCAGLGVLGVAILYGLAWLSARTTLYILTDTRLIMRIGMGIETRINIPLKHVQSANLRSRGKTMGDIAMTIGGDRLLGYALLWPHARPWRVSKPEPMLRAVPEAQKVANILAEAASKHVSLEQNLTQINATSETSSKSGLTEGDVRGVTA</sequence>
<feature type="domain" description="YdbS-like PH" evidence="3">
    <location>
        <begin position="111"/>
        <end position="199"/>
    </location>
</feature>
<keyword evidence="2" id="KW-0812">Transmembrane</keyword>
<evidence type="ECO:0000313" key="4">
    <source>
        <dbReference type="EMBL" id="KEO90148.1"/>
    </source>
</evidence>
<dbReference type="EMBL" id="JMIW01000003">
    <property type="protein sequence ID" value="KEO90148.1"/>
    <property type="molecule type" value="Genomic_DNA"/>
</dbReference>
<accession>A0A074ME71</accession>
<comment type="caution">
    <text evidence="4">The sequence shown here is derived from an EMBL/GenBank/DDBJ whole genome shotgun (WGS) entry which is preliminary data.</text>
</comment>
<dbReference type="InterPro" id="IPR005182">
    <property type="entry name" value="YdbS-like_PH"/>
</dbReference>
<evidence type="ECO:0000313" key="5">
    <source>
        <dbReference type="Proteomes" id="UP000027647"/>
    </source>
</evidence>
<evidence type="ECO:0000256" key="2">
    <source>
        <dbReference type="SAM" id="Phobius"/>
    </source>
</evidence>
<reference evidence="4 5" key="1">
    <citation type="submission" date="2014-04" db="EMBL/GenBank/DDBJ databases">
        <title>A comprehensive comparison of genomes of Erythrobacter spp. strains.</title>
        <authorList>
            <person name="Zheng Q."/>
        </authorList>
    </citation>
    <scope>NUCLEOTIDE SEQUENCE [LARGE SCALE GENOMIC DNA]</scope>
    <source>
        <strain evidence="4 5">DSM 6997</strain>
    </source>
</reference>
<dbReference type="eggNOG" id="COG3428">
    <property type="taxonomic scope" value="Bacteria"/>
</dbReference>
<dbReference type="AlphaFoldDB" id="A0A074ME71"/>
<keyword evidence="5" id="KW-1185">Reference proteome</keyword>
<dbReference type="Proteomes" id="UP000027647">
    <property type="component" value="Unassembled WGS sequence"/>
</dbReference>
<evidence type="ECO:0000259" key="3">
    <source>
        <dbReference type="Pfam" id="PF03703"/>
    </source>
</evidence>
<keyword evidence="2" id="KW-0472">Membrane</keyword>
<evidence type="ECO:0000256" key="1">
    <source>
        <dbReference type="SAM" id="MobiDB-lite"/>
    </source>
</evidence>
<organism evidence="4 5">
    <name type="scientific">Erythrobacter longus</name>
    <dbReference type="NCBI Taxonomy" id="1044"/>
    <lineage>
        <taxon>Bacteria</taxon>
        <taxon>Pseudomonadati</taxon>
        <taxon>Pseudomonadota</taxon>
        <taxon>Alphaproteobacteria</taxon>
        <taxon>Sphingomonadales</taxon>
        <taxon>Erythrobacteraceae</taxon>
        <taxon>Erythrobacter/Porphyrobacter group</taxon>
        <taxon>Erythrobacter</taxon>
    </lineage>
</organism>
<feature type="compositionally biased region" description="Polar residues" evidence="1">
    <location>
        <begin position="219"/>
        <end position="228"/>
    </location>
</feature>
<dbReference type="OrthoDB" id="7345733at2"/>
<dbReference type="InterPro" id="IPR054839">
    <property type="entry name" value="puhB_PGC"/>
</dbReference>
<feature type="region of interest" description="Disordered" evidence="1">
    <location>
        <begin position="219"/>
        <end position="239"/>
    </location>
</feature>
<dbReference type="NCBIfam" id="NF040894">
    <property type="entry name" value="puhB_PGC"/>
    <property type="match status" value="1"/>
</dbReference>
<feature type="transmembrane region" description="Helical" evidence="2">
    <location>
        <begin position="68"/>
        <end position="90"/>
    </location>
</feature>
<dbReference type="STRING" id="1044.EH31_08630"/>
<gene>
    <name evidence="4" type="ORF">EH31_08630</name>
</gene>
<protein>
    <submittedName>
        <fullName evidence="4">Photosynthetic complex assembly protein</fullName>
    </submittedName>
</protein>
<keyword evidence="2" id="KW-1133">Transmembrane helix</keyword>
<feature type="transmembrane region" description="Helical" evidence="2">
    <location>
        <begin position="96"/>
        <end position="118"/>
    </location>
</feature>
<name>A0A074ME71_ERYLO</name>
<dbReference type="Pfam" id="PF03703">
    <property type="entry name" value="bPH_2"/>
    <property type="match status" value="1"/>
</dbReference>
<proteinExistence type="predicted"/>